<feature type="compositionally biased region" description="Polar residues" evidence="1">
    <location>
        <begin position="74"/>
        <end position="86"/>
    </location>
</feature>
<protein>
    <submittedName>
        <fullName evidence="2">Uncharacterized protein</fullName>
    </submittedName>
</protein>
<dbReference type="Proteomes" id="UP000186922">
    <property type="component" value="Unassembled WGS sequence"/>
</dbReference>
<evidence type="ECO:0000313" key="3">
    <source>
        <dbReference type="Proteomes" id="UP000186922"/>
    </source>
</evidence>
<feature type="compositionally biased region" description="Polar residues" evidence="1">
    <location>
        <begin position="210"/>
        <end position="227"/>
    </location>
</feature>
<evidence type="ECO:0000313" key="2">
    <source>
        <dbReference type="EMBL" id="GAU96720.1"/>
    </source>
</evidence>
<comment type="caution">
    <text evidence="2">The sequence shown here is derived from an EMBL/GenBank/DDBJ whole genome shotgun (WGS) entry which is preliminary data.</text>
</comment>
<gene>
    <name evidence="2" type="primary">RvY_08123</name>
    <name evidence="2" type="synonym">RvY_08123.1</name>
    <name evidence="2" type="ORF">RvY_08123-1</name>
</gene>
<dbReference type="AlphaFoldDB" id="A0A1D1V739"/>
<feature type="compositionally biased region" description="Basic residues" evidence="1">
    <location>
        <begin position="248"/>
        <end position="257"/>
    </location>
</feature>
<name>A0A1D1V739_RAMVA</name>
<proteinExistence type="predicted"/>
<keyword evidence="3" id="KW-1185">Reference proteome</keyword>
<feature type="region of interest" description="Disordered" evidence="1">
    <location>
        <begin position="67"/>
        <end position="90"/>
    </location>
</feature>
<sequence length="264" mass="29307">MSTVSFLPSHGVCRRFAHGEMARRKITVNVSGENKLPDNDFVIPALKKSELCSVQDIGLLLKHVEQVDSDTSDRNQPTRSTPSFSLNDPDKFKGSSASLLLSIGTDLHREKCRNAMLSRKKNTEKRFRVGPPVPARKSLPVSIDITADSDRSPSLESAVKNHLFPNNEIGGSSLASSVAGWLSATSAESQGKSEQFFWFEPADNRAKQRTWLQSMSSTVSSPGNNGPQKYFLRKSLRKPSTRNSSTFRPHKTRRKWLPTKPVPS</sequence>
<feature type="region of interest" description="Disordered" evidence="1">
    <location>
        <begin position="209"/>
        <end position="264"/>
    </location>
</feature>
<accession>A0A1D1V739</accession>
<organism evidence="2 3">
    <name type="scientific">Ramazzottius varieornatus</name>
    <name type="common">Water bear</name>
    <name type="synonym">Tardigrade</name>
    <dbReference type="NCBI Taxonomy" id="947166"/>
    <lineage>
        <taxon>Eukaryota</taxon>
        <taxon>Metazoa</taxon>
        <taxon>Ecdysozoa</taxon>
        <taxon>Tardigrada</taxon>
        <taxon>Eutardigrada</taxon>
        <taxon>Parachela</taxon>
        <taxon>Hypsibioidea</taxon>
        <taxon>Ramazzottiidae</taxon>
        <taxon>Ramazzottius</taxon>
    </lineage>
</organism>
<feature type="compositionally biased region" description="Basic residues" evidence="1">
    <location>
        <begin position="231"/>
        <end position="240"/>
    </location>
</feature>
<evidence type="ECO:0000256" key="1">
    <source>
        <dbReference type="SAM" id="MobiDB-lite"/>
    </source>
</evidence>
<reference evidence="2 3" key="1">
    <citation type="journal article" date="2016" name="Nat. Commun.">
        <title>Extremotolerant tardigrade genome and improved radiotolerance of human cultured cells by tardigrade-unique protein.</title>
        <authorList>
            <person name="Hashimoto T."/>
            <person name="Horikawa D.D."/>
            <person name="Saito Y."/>
            <person name="Kuwahara H."/>
            <person name="Kozuka-Hata H."/>
            <person name="Shin-I T."/>
            <person name="Minakuchi Y."/>
            <person name="Ohishi K."/>
            <person name="Motoyama A."/>
            <person name="Aizu T."/>
            <person name="Enomoto A."/>
            <person name="Kondo K."/>
            <person name="Tanaka S."/>
            <person name="Hara Y."/>
            <person name="Koshikawa S."/>
            <person name="Sagara H."/>
            <person name="Miura T."/>
            <person name="Yokobori S."/>
            <person name="Miyagawa K."/>
            <person name="Suzuki Y."/>
            <person name="Kubo T."/>
            <person name="Oyama M."/>
            <person name="Kohara Y."/>
            <person name="Fujiyama A."/>
            <person name="Arakawa K."/>
            <person name="Katayama T."/>
            <person name="Toyoda A."/>
            <person name="Kunieda T."/>
        </authorList>
    </citation>
    <scope>NUCLEOTIDE SEQUENCE [LARGE SCALE GENOMIC DNA]</scope>
    <source>
        <strain evidence="2 3">YOKOZUNA-1</strain>
    </source>
</reference>
<dbReference type="EMBL" id="BDGG01000003">
    <property type="protein sequence ID" value="GAU96720.1"/>
    <property type="molecule type" value="Genomic_DNA"/>
</dbReference>